<sequence>MKLNLASSTGSMMATHSGHLRITNGDGTLTIPWVLYSPLALPPPTQMSNPTTTPEPTPRAKFLQQPSIYKQDVEALLADGSNFNRWKRGLTRIIHLCLGHNNFFDATTNYTKLSTQEQTCLLFLIQITVHDELSSLVDRFSTGTEAYDA</sequence>
<comment type="caution">
    <text evidence="1">The sequence shown here is derived from an EMBL/GenBank/DDBJ whole genome shotgun (WGS) entry which is preliminary data.</text>
</comment>
<organism evidence="1 2">
    <name type="scientific">Puccinia striiformis f. sp. tritici PST-78</name>
    <dbReference type="NCBI Taxonomy" id="1165861"/>
    <lineage>
        <taxon>Eukaryota</taxon>
        <taxon>Fungi</taxon>
        <taxon>Dikarya</taxon>
        <taxon>Basidiomycota</taxon>
        <taxon>Pucciniomycotina</taxon>
        <taxon>Pucciniomycetes</taxon>
        <taxon>Pucciniales</taxon>
        <taxon>Pucciniaceae</taxon>
        <taxon>Puccinia</taxon>
    </lineage>
</organism>
<accession>A0A0L0ULL9</accession>
<reference evidence="2" key="1">
    <citation type="submission" date="2014-03" db="EMBL/GenBank/DDBJ databases">
        <title>The Genome Sequence of Puccinia striiformis f. sp. tritici PST-78.</title>
        <authorList>
            <consortium name="The Broad Institute Genome Sequencing Platform"/>
            <person name="Cuomo C."/>
            <person name="Hulbert S."/>
            <person name="Chen X."/>
            <person name="Walker B."/>
            <person name="Young S.K."/>
            <person name="Zeng Q."/>
            <person name="Gargeya S."/>
            <person name="Fitzgerald M."/>
            <person name="Haas B."/>
            <person name="Abouelleil A."/>
            <person name="Alvarado L."/>
            <person name="Arachchi H.M."/>
            <person name="Berlin A.M."/>
            <person name="Chapman S.B."/>
            <person name="Goldberg J."/>
            <person name="Griggs A."/>
            <person name="Gujja S."/>
            <person name="Hansen M."/>
            <person name="Howarth C."/>
            <person name="Imamovic A."/>
            <person name="Larimer J."/>
            <person name="McCowan C."/>
            <person name="Montmayeur A."/>
            <person name="Murphy C."/>
            <person name="Neiman D."/>
            <person name="Pearson M."/>
            <person name="Priest M."/>
            <person name="Roberts A."/>
            <person name="Saif S."/>
            <person name="Shea T."/>
            <person name="Sisk P."/>
            <person name="Sykes S."/>
            <person name="Wortman J."/>
            <person name="Nusbaum C."/>
            <person name="Birren B."/>
        </authorList>
    </citation>
    <scope>NUCLEOTIDE SEQUENCE [LARGE SCALE GENOMIC DNA]</scope>
    <source>
        <strain evidence="2">race PST-78</strain>
    </source>
</reference>
<dbReference type="EMBL" id="AJIL01004622">
    <property type="protein sequence ID" value="KNE87644.1"/>
    <property type="molecule type" value="Genomic_DNA"/>
</dbReference>
<proteinExistence type="predicted"/>
<evidence type="ECO:0000313" key="2">
    <source>
        <dbReference type="Proteomes" id="UP000054564"/>
    </source>
</evidence>
<dbReference type="AlphaFoldDB" id="A0A0L0ULL9"/>
<protein>
    <submittedName>
        <fullName evidence="1">Uncharacterized protein</fullName>
    </submittedName>
</protein>
<gene>
    <name evidence="1" type="ORF">PSTG_18965</name>
</gene>
<name>A0A0L0ULL9_9BASI</name>
<feature type="non-terminal residue" evidence="1">
    <location>
        <position position="149"/>
    </location>
</feature>
<keyword evidence="2" id="KW-1185">Reference proteome</keyword>
<evidence type="ECO:0000313" key="1">
    <source>
        <dbReference type="EMBL" id="KNE87644.1"/>
    </source>
</evidence>
<dbReference type="Proteomes" id="UP000054564">
    <property type="component" value="Unassembled WGS sequence"/>
</dbReference>